<organism evidence="1 2">
    <name type="scientific">Synechococcus phage S-CAM1</name>
    <dbReference type="NCBI Taxonomy" id="754037"/>
    <lineage>
        <taxon>Viruses</taxon>
        <taxon>Duplodnaviria</taxon>
        <taxon>Heunggongvirae</taxon>
        <taxon>Uroviricota</taxon>
        <taxon>Caudoviricetes</taxon>
        <taxon>Pantevenvirales</taxon>
        <taxon>Kyanoviridae</taxon>
        <taxon>Anaposvirus</taxon>
        <taxon>Anaposvirus socalone</taxon>
    </lineage>
</organism>
<proteinExistence type="predicted"/>
<accession>A0A1D8KI39</accession>
<gene>
    <name evidence="1" type="ORF">C290910_056</name>
</gene>
<dbReference type="Proteomes" id="UP000241265">
    <property type="component" value="Genome"/>
</dbReference>
<protein>
    <submittedName>
        <fullName evidence="1">Uncharacterized protein</fullName>
    </submittedName>
</protein>
<evidence type="ECO:0000313" key="1">
    <source>
        <dbReference type="EMBL" id="AOV58311.1"/>
    </source>
</evidence>
<evidence type="ECO:0000313" key="2">
    <source>
        <dbReference type="Proteomes" id="UP000241265"/>
    </source>
</evidence>
<name>A0A1D8KI39_9CAUD</name>
<dbReference type="EMBL" id="KU686196">
    <property type="protein sequence ID" value="AOV58311.1"/>
    <property type="molecule type" value="Genomic_DNA"/>
</dbReference>
<reference evidence="1 2" key="1">
    <citation type="journal article" date="2016" name="Virology">
        <title>The genomic content and context of auxiliary metabolic genes in marine cyanomyoviruses.</title>
        <authorList>
            <person name="Crummett L.T."/>
            <person name="Puxty R.J."/>
            <person name="Weihe C."/>
            <person name="Marston M.F."/>
            <person name="Martiny J.B."/>
        </authorList>
    </citation>
    <scope>NUCLEOTIDE SEQUENCE [LARGE SCALE GENOMIC DNA]</scope>
    <source>
        <strain evidence="1">0910CC29</strain>
    </source>
</reference>
<sequence length="65" mass="7222">MIGQFFSPESHGSWTMVYRITAITPDEGKVTYDVLDEAQARKIHSNLLSRQLNGDGTQGVTVRVV</sequence>